<dbReference type="GeneID" id="24875783"/>
<dbReference type="InterPro" id="IPR007839">
    <property type="entry name" value="GTP_CycHdrlase_3"/>
</dbReference>
<dbReference type="Gene3D" id="3.30.70.1230">
    <property type="entry name" value="Nucleotide cyclase"/>
    <property type="match status" value="1"/>
</dbReference>
<dbReference type="PANTHER" id="PTHR42202">
    <property type="entry name" value="GTP CYCLOHYDROLASE III"/>
    <property type="match status" value="1"/>
</dbReference>
<dbReference type="GO" id="GO:0043740">
    <property type="term" value="F:GTP cyclohydrolase IIa activity"/>
    <property type="evidence" value="ECO:0007669"/>
    <property type="project" value="UniProtKB-UniRule"/>
</dbReference>
<dbReference type="HAMAP" id="MF_00608">
    <property type="entry name" value="GTP_cyclohydro_3"/>
    <property type="match status" value="1"/>
</dbReference>
<dbReference type="KEGG" id="tah:SU86_005140"/>
<proteinExistence type="inferred from homology"/>
<dbReference type="STRING" id="1603555.SU86_005140"/>
<keyword evidence="2" id="KW-0547">Nucleotide-binding</keyword>
<keyword evidence="2" id="KW-0342">GTP-binding</keyword>
<dbReference type="EMBL" id="CP011097">
    <property type="protein sequence ID" value="AJZ75849.1"/>
    <property type="molecule type" value="Genomic_DNA"/>
</dbReference>
<dbReference type="Proteomes" id="UP000266745">
    <property type="component" value="Chromosome"/>
</dbReference>
<keyword evidence="5" id="KW-1185">Reference proteome</keyword>
<evidence type="ECO:0000313" key="5">
    <source>
        <dbReference type="Proteomes" id="UP000266745"/>
    </source>
</evidence>
<dbReference type="OrthoDB" id="25211at2157"/>
<accession>A0A3G1B508</accession>
<dbReference type="Gene3D" id="3.30.70.270">
    <property type="match status" value="1"/>
</dbReference>
<dbReference type="InterPro" id="IPR043128">
    <property type="entry name" value="Rev_trsase/Diguanyl_cyclase"/>
</dbReference>
<dbReference type="GO" id="GO:0005525">
    <property type="term" value="F:GTP binding"/>
    <property type="evidence" value="ECO:0007669"/>
    <property type="project" value="UniProtKB-KW"/>
</dbReference>
<reference evidence="4 5" key="1">
    <citation type="journal article" date="2016" name="Sci. Rep.">
        <title>A novel ammonia-oxidizing archaeon from wastewater treatment plant: Its enrichment, physiological and genomic characteristics.</title>
        <authorList>
            <person name="Li Y."/>
            <person name="Ding K."/>
            <person name="Wen X."/>
            <person name="Zhang B."/>
            <person name="Shen B."/>
            <person name="Yang Y."/>
        </authorList>
    </citation>
    <scope>NUCLEOTIDE SEQUENCE [LARGE SCALE GENOMIC DNA]</scope>
    <source>
        <strain evidence="4 5">SAT1</strain>
    </source>
</reference>
<evidence type="ECO:0000256" key="3">
    <source>
        <dbReference type="PIRNR" id="PIRNR009265"/>
    </source>
</evidence>
<comment type="function">
    <text evidence="2 3">Catalyzes the formation of 2-amino-5-formylamino-6-ribofuranosylamino-4(3H)-pyrimidinone ribonucleotide monophosphate and inorganic phosphate from GTP. Also has an independent pyrophosphate phosphohydrolase activity.</text>
</comment>
<organism evidence="4 5">
    <name type="scientific">Candidatus Nitrosotenuis cloacae</name>
    <dbReference type="NCBI Taxonomy" id="1603555"/>
    <lineage>
        <taxon>Archaea</taxon>
        <taxon>Nitrososphaerota</taxon>
        <taxon>Candidatus Nitrosotenuis</taxon>
    </lineage>
</organism>
<dbReference type="InterPro" id="IPR029787">
    <property type="entry name" value="Nucleotide_cyclase"/>
</dbReference>
<dbReference type="EC" id="3.5.4.29" evidence="2 3"/>
<evidence type="ECO:0000256" key="2">
    <source>
        <dbReference type="HAMAP-Rule" id="MF_00608"/>
    </source>
</evidence>
<comment type="catalytic activity">
    <reaction evidence="2 3">
        <text>GTP + 3 H2O = 2-amino-5-formylamino-6-(5-phospho-D-ribosylamino)pyrimidin-4(3H)-one + 2 phosphate + 2 H(+)</text>
        <dbReference type="Rhea" id="RHEA:22468"/>
        <dbReference type="ChEBI" id="CHEBI:15377"/>
        <dbReference type="ChEBI" id="CHEBI:15378"/>
        <dbReference type="ChEBI" id="CHEBI:37565"/>
        <dbReference type="ChEBI" id="CHEBI:43474"/>
        <dbReference type="ChEBI" id="CHEBI:57258"/>
        <dbReference type="EC" id="3.5.4.29"/>
    </reaction>
</comment>
<dbReference type="PANTHER" id="PTHR42202:SF1">
    <property type="entry name" value="GTP CYCLOHYDROLASE III"/>
    <property type="match status" value="1"/>
</dbReference>
<dbReference type="PIRSF" id="PIRSF009265">
    <property type="entry name" value="GTP_cyclohydro_3"/>
    <property type="match status" value="1"/>
</dbReference>
<dbReference type="Pfam" id="PF05165">
    <property type="entry name" value="GCH_III"/>
    <property type="match status" value="1"/>
</dbReference>
<protein>
    <recommendedName>
        <fullName evidence="2 3">GTP cyclohydrolase III</fullName>
        <ecNumber evidence="2 3">3.5.4.29</ecNumber>
    </recommendedName>
</protein>
<dbReference type="AlphaFoldDB" id="A0A3G1B508"/>
<sequence>MIQLTIIKITEYGPWTLTLGSDREHELQMLQAHLYGQIQKLFSEKNCLVFSNRFDEFFVITNGLTLADHIEIQKKLSQVSSLKLSMSIGYADNPFDANLKAYEGKKTPIILDDHHHIFGFVNGHADQKVTIMHFDVENITSQRKIKSPYEISSVIFGIYAKMSEFFLAKKSLSFFMGGDNFMVVTSGDAKKNAREFLEIAKKEFDVSFNCGIGTGRTAREAVKLATKSLDTIREIRDAKQVKPEIYELSCF</sequence>
<evidence type="ECO:0000313" key="4">
    <source>
        <dbReference type="EMBL" id="AJZ75849.1"/>
    </source>
</evidence>
<dbReference type="RefSeq" id="WP_048188701.1">
    <property type="nucleotide sequence ID" value="NZ_CP011097.1"/>
</dbReference>
<name>A0A3G1B508_9ARCH</name>
<gene>
    <name evidence="2" type="primary">gch3</name>
    <name evidence="4" type="ORF">SU86_005140</name>
</gene>
<comment type="similarity">
    <text evidence="2 3">Belongs to the archaeal-type GTP cyclohydrolase family.</text>
</comment>
<keyword evidence="1 2" id="KW-0378">Hydrolase</keyword>
<evidence type="ECO:0000256" key="1">
    <source>
        <dbReference type="ARBA" id="ARBA00022801"/>
    </source>
</evidence>